<dbReference type="PROSITE" id="PS00383">
    <property type="entry name" value="TYR_PHOSPHATASE_1"/>
    <property type="match status" value="1"/>
</dbReference>
<sequence>MHIMVHSLDQIQSFFPDTTKKNVLIRIEEKPTLLTPFYEDVLHLSFSDITQEEYDDLRGQGLSRGFQLFSITDAKKVLQFVNQHLDADVLHIHCHAGKSRSAAMGIGIQRILGLPDDAIQFRNAPIIPNETVLNILLHAANRA</sequence>
<evidence type="ECO:0008006" key="3">
    <source>
        <dbReference type="Google" id="ProtNLM"/>
    </source>
</evidence>
<keyword evidence="2" id="KW-1185">Reference proteome</keyword>
<accession>A0ABS1TLJ2</accession>
<dbReference type="RefSeq" id="WP_202653469.1">
    <property type="nucleotide sequence ID" value="NZ_JAESWB010000134.1"/>
</dbReference>
<evidence type="ECO:0000313" key="1">
    <source>
        <dbReference type="EMBL" id="MBL4952191.1"/>
    </source>
</evidence>
<reference evidence="1 2" key="1">
    <citation type="submission" date="2021-01" db="EMBL/GenBank/DDBJ databases">
        <title>Genome public.</title>
        <authorList>
            <person name="Liu C."/>
            <person name="Sun Q."/>
        </authorList>
    </citation>
    <scope>NUCLEOTIDE SEQUENCE [LARGE SCALE GENOMIC DNA]</scope>
    <source>
        <strain evidence="1 2">YIM B02564</strain>
    </source>
</reference>
<dbReference type="EMBL" id="JAESWB010000134">
    <property type="protein sequence ID" value="MBL4952191.1"/>
    <property type="molecule type" value="Genomic_DNA"/>
</dbReference>
<gene>
    <name evidence="1" type="ORF">JK635_08205</name>
</gene>
<evidence type="ECO:0000313" key="2">
    <source>
        <dbReference type="Proteomes" id="UP000623967"/>
    </source>
</evidence>
<comment type="caution">
    <text evidence="1">The sequence shown here is derived from an EMBL/GenBank/DDBJ whole genome shotgun (WGS) entry which is preliminary data.</text>
</comment>
<dbReference type="SUPFAM" id="SSF52799">
    <property type="entry name" value="(Phosphotyrosine protein) phosphatases II"/>
    <property type="match status" value="1"/>
</dbReference>
<proteinExistence type="predicted"/>
<organism evidence="1 2">
    <name type="scientific">Neobacillus paridis</name>
    <dbReference type="NCBI Taxonomy" id="2803862"/>
    <lineage>
        <taxon>Bacteria</taxon>
        <taxon>Bacillati</taxon>
        <taxon>Bacillota</taxon>
        <taxon>Bacilli</taxon>
        <taxon>Bacillales</taxon>
        <taxon>Bacillaceae</taxon>
        <taxon>Neobacillus</taxon>
    </lineage>
</organism>
<name>A0ABS1TLJ2_9BACI</name>
<dbReference type="InterPro" id="IPR016130">
    <property type="entry name" value="Tyr_Pase_AS"/>
</dbReference>
<dbReference type="Proteomes" id="UP000623967">
    <property type="component" value="Unassembled WGS sequence"/>
</dbReference>
<dbReference type="Gene3D" id="3.90.190.10">
    <property type="entry name" value="Protein tyrosine phosphatase superfamily"/>
    <property type="match status" value="1"/>
</dbReference>
<protein>
    <recommendedName>
        <fullName evidence="3">Tyrosine specific protein phosphatases domain-containing protein</fullName>
    </recommendedName>
</protein>
<dbReference type="InterPro" id="IPR029021">
    <property type="entry name" value="Prot-tyrosine_phosphatase-like"/>
</dbReference>